<accession>A0A1R4I2D9</accession>
<reference evidence="1 2" key="1">
    <citation type="submission" date="2017-02" db="EMBL/GenBank/DDBJ databases">
        <authorList>
            <person name="Dridi B."/>
        </authorList>
    </citation>
    <scope>NUCLEOTIDE SEQUENCE [LARGE SCALE GENOMIC DNA]</scope>
    <source>
        <strain evidence="1 2">JB380</strain>
    </source>
</reference>
<organism evidence="1 2">
    <name type="scientific">Halomonas citrativorans</name>
    <dbReference type="NCBI Taxonomy" id="2742612"/>
    <lineage>
        <taxon>Bacteria</taxon>
        <taxon>Pseudomonadati</taxon>
        <taxon>Pseudomonadota</taxon>
        <taxon>Gammaproteobacteria</taxon>
        <taxon>Oceanospirillales</taxon>
        <taxon>Halomonadaceae</taxon>
        <taxon>Halomonas</taxon>
    </lineage>
</organism>
<dbReference type="EMBL" id="FUKM01000048">
    <property type="protein sequence ID" value="SJN13906.1"/>
    <property type="molecule type" value="Genomic_DNA"/>
</dbReference>
<gene>
    <name evidence="1" type="ORF">CZ787_12475</name>
</gene>
<name>A0A1R4I2D9_9GAMM</name>
<dbReference type="AlphaFoldDB" id="A0A1R4I2D9"/>
<proteinExistence type="predicted"/>
<evidence type="ECO:0000313" key="2">
    <source>
        <dbReference type="Proteomes" id="UP000196331"/>
    </source>
</evidence>
<sequence>MRSIIHPPHAATQMLPAITAIRLGRASTASTQSLALVH</sequence>
<protein>
    <submittedName>
        <fullName evidence="1">Uncharacterized protein</fullName>
    </submittedName>
</protein>
<evidence type="ECO:0000313" key="1">
    <source>
        <dbReference type="EMBL" id="SJN13906.1"/>
    </source>
</evidence>
<dbReference type="Proteomes" id="UP000196331">
    <property type="component" value="Unassembled WGS sequence"/>
</dbReference>
<comment type="caution">
    <text evidence="1">The sequence shown here is derived from an EMBL/GenBank/DDBJ whole genome shotgun (WGS) entry which is preliminary data.</text>
</comment>